<organism evidence="2 3">
    <name type="scientific">Bacteroides nordii CL02T12C05</name>
    <dbReference type="NCBI Taxonomy" id="997884"/>
    <lineage>
        <taxon>Bacteria</taxon>
        <taxon>Pseudomonadati</taxon>
        <taxon>Bacteroidota</taxon>
        <taxon>Bacteroidia</taxon>
        <taxon>Bacteroidales</taxon>
        <taxon>Bacteroidaceae</taxon>
        <taxon>Bacteroides</taxon>
    </lineage>
</organism>
<dbReference type="EMBL" id="AGXS01000026">
    <property type="protein sequence ID" value="EIY44661.1"/>
    <property type="molecule type" value="Genomic_DNA"/>
</dbReference>
<sequence length="51" mass="6099">MLCISNLVSFFELADYMLYVYIAILFLLNQSNTEHLLRDYFIENKVILGFF</sequence>
<protein>
    <submittedName>
        <fullName evidence="2">Uncharacterized protein</fullName>
    </submittedName>
</protein>
<evidence type="ECO:0000313" key="3">
    <source>
        <dbReference type="Proteomes" id="UP000003089"/>
    </source>
</evidence>
<keyword evidence="3" id="KW-1185">Reference proteome</keyword>
<dbReference type="AlphaFoldDB" id="I9RNZ3"/>
<dbReference type="HOGENOM" id="CLU_3095647_0_0_10"/>
<reference evidence="2 3" key="1">
    <citation type="submission" date="2012-02" db="EMBL/GenBank/DDBJ databases">
        <title>The Genome Sequence of Bacteroides nordii CL02T12C05.</title>
        <authorList>
            <consortium name="The Broad Institute Genome Sequencing Platform"/>
            <person name="Earl A."/>
            <person name="Ward D."/>
            <person name="Feldgarden M."/>
            <person name="Gevers D."/>
            <person name="Zitomersky N.L."/>
            <person name="Coyne M.J."/>
            <person name="Comstock L.E."/>
            <person name="Young S.K."/>
            <person name="Zeng Q."/>
            <person name="Gargeya S."/>
            <person name="Fitzgerald M."/>
            <person name="Haas B."/>
            <person name="Abouelleil A."/>
            <person name="Alvarado L."/>
            <person name="Arachchi H.M."/>
            <person name="Berlin A."/>
            <person name="Chapman S.B."/>
            <person name="Gearin G."/>
            <person name="Goldberg J."/>
            <person name="Griggs A."/>
            <person name="Gujja S."/>
            <person name="Hansen M."/>
            <person name="Heiman D."/>
            <person name="Howarth C."/>
            <person name="Larimer J."/>
            <person name="Lui A."/>
            <person name="MacDonald P.J.P."/>
            <person name="McCowen C."/>
            <person name="Montmayeur A."/>
            <person name="Murphy C."/>
            <person name="Neiman D."/>
            <person name="Pearson M."/>
            <person name="Priest M."/>
            <person name="Roberts A."/>
            <person name="Saif S."/>
            <person name="Shea T."/>
            <person name="Sisk P."/>
            <person name="Stolte C."/>
            <person name="Sykes S."/>
            <person name="Wortman J."/>
            <person name="Nusbaum C."/>
            <person name="Birren B."/>
        </authorList>
    </citation>
    <scope>NUCLEOTIDE SEQUENCE [LARGE SCALE GENOMIC DNA]</scope>
    <source>
        <strain evidence="2 3">CL02T12C05</strain>
    </source>
</reference>
<keyword evidence="1" id="KW-0472">Membrane</keyword>
<proteinExistence type="predicted"/>
<accession>I9RNZ3</accession>
<dbReference type="Proteomes" id="UP000003089">
    <property type="component" value="Unassembled WGS sequence"/>
</dbReference>
<evidence type="ECO:0000313" key="2">
    <source>
        <dbReference type="EMBL" id="EIY44661.1"/>
    </source>
</evidence>
<feature type="transmembrane region" description="Helical" evidence="1">
    <location>
        <begin position="6"/>
        <end position="28"/>
    </location>
</feature>
<evidence type="ECO:0000256" key="1">
    <source>
        <dbReference type="SAM" id="Phobius"/>
    </source>
</evidence>
<keyword evidence="1" id="KW-1133">Transmembrane helix</keyword>
<keyword evidence="1" id="KW-0812">Transmembrane</keyword>
<gene>
    <name evidence="2" type="ORF">HMPREF1068_03948</name>
</gene>
<name>I9RNZ3_9BACE</name>
<comment type="caution">
    <text evidence="2">The sequence shown here is derived from an EMBL/GenBank/DDBJ whole genome shotgun (WGS) entry which is preliminary data.</text>
</comment>